<dbReference type="GO" id="GO:0005109">
    <property type="term" value="F:frizzled binding"/>
    <property type="evidence" value="ECO:0007669"/>
    <property type="project" value="TreeGrafter"/>
</dbReference>
<comment type="similarity">
    <text evidence="2 8">Belongs to the Wnt family.</text>
</comment>
<keyword evidence="4" id="KW-0964">Secreted</keyword>
<evidence type="ECO:0000256" key="2">
    <source>
        <dbReference type="ARBA" id="ARBA00005683"/>
    </source>
</evidence>
<dbReference type="EMBL" id="MU827786">
    <property type="protein sequence ID" value="KAJ7333579.1"/>
    <property type="molecule type" value="Genomic_DNA"/>
</dbReference>
<dbReference type="SMART" id="SM00097">
    <property type="entry name" value="WNT1"/>
    <property type="match status" value="1"/>
</dbReference>
<organism evidence="10 11">
    <name type="scientific">Desmophyllum pertusum</name>
    <dbReference type="NCBI Taxonomy" id="174260"/>
    <lineage>
        <taxon>Eukaryota</taxon>
        <taxon>Metazoa</taxon>
        <taxon>Cnidaria</taxon>
        <taxon>Anthozoa</taxon>
        <taxon>Hexacorallia</taxon>
        <taxon>Scleractinia</taxon>
        <taxon>Caryophylliina</taxon>
        <taxon>Caryophylliidae</taxon>
        <taxon>Desmophyllum</taxon>
    </lineage>
</organism>
<proteinExistence type="inferred from homology"/>
<evidence type="ECO:0000256" key="4">
    <source>
        <dbReference type="ARBA" id="ARBA00022525"/>
    </source>
</evidence>
<keyword evidence="5" id="KW-0272">Extracellular matrix</keyword>
<name>A0A9X0CEY6_9CNID</name>
<comment type="function">
    <text evidence="8">Ligand for members of the frizzled family of seven transmembrane receptors.</text>
</comment>
<dbReference type="GO" id="GO:0005615">
    <property type="term" value="C:extracellular space"/>
    <property type="evidence" value="ECO:0007669"/>
    <property type="project" value="TreeGrafter"/>
</dbReference>
<evidence type="ECO:0000256" key="8">
    <source>
        <dbReference type="RuleBase" id="RU003500"/>
    </source>
</evidence>
<dbReference type="GO" id="GO:0005125">
    <property type="term" value="F:cytokine activity"/>
    <property type="evidence" value="ECO:0007669"/>
    <property type="project" value="TreeGrafter"/>
</dbReference>
<keyword evidence="3 8" id="KW-0217">Developmental protein</keyword>
<dbReference type="PRINTS" id="PR01349">
    <property type="entry name" value="WNTPROTEIN"/>
</dbReference>
<evidence type="ECO:0000256" key="5">
    <source>
        <dbReference type="ARBA" id="ARBA00022530"/>
    </source>
</evidence>
<gene>
    <name evidence="10" type="primary">WNT7A</name>
    <name evidence="10" type="ORF">OS493_017121</name>
</gene>
<dbReference type="Proteomes" id="UP001163046">
    <property type="component" value="Unassembled WGS sequence"/>
</dbReference>
<feature type="signal peptide" evidence="9">
    <location>
        <begin position="1"/>
        <end position="21"/>
    </location>
</feature>
<sequence>MKFFTVLISFVLLCWSSTSIAKKTSRRPNLWCQKAPGLSSSQRKLCQRVPGLQTAIKKGIEKGLSECEREFQWNRWNCSLLGEKSLLRRAPDGTKEAAFTTALLSASIAFSIAKACTAKDVTECSCEGVKRPMRGRSWKWRGCSVNVRFGTYSAERFMLSGKSNNTEMNTIMKQNVRVGLEVLKENRVVKCTVGNTGKVKSCHLTLPPSKKSAELSKQSTTRQPGSLLPDESEKIHIIYKPLGGTVADIMAKDQRDHLWCT</sequence>
<dbReference type="GO" id="GO:0030182">
    <property type="term" value="P:neuron differentiation"/>
    <property type="evidence" value="ECO:0007669"/>
    <property type="project" value="TreeGrafter"/>
</dbReference>
<keyword evidence="9" id="KW-0732">Signal</keyword>
<protein>
    <recommendedName>
        <fullName evidence="8">Protein Wnt</fullName>
    </recommendedName>
</protein>
<dbReference type="GO" id="GO:0060070">
    <property type="term" value="P:canonical Wnt signaling pathway"/>
    <property type="evidence" value="ECO:0007669"/>
    <property type="project" value="TreeGrafter"/>
</dbReference>
<feature type="chain" id="PRO_5040935247" description="Protein Wnt" evidence="9">
    <location>
        <begin position="22"/>
        <end position="261"/>
    </location>
</feature>
<evidence type="ECO:0000256" key="9">
    <source>
        <dbReference type="SAM" id="SignalP"/>
    </source>
</evidence>
<evidence type="ECO:0000313" key="10">
    <source>
        <dbReference type="EMBL" id="KAJ7333579.1"/>
    </source>
</evidence>
<keyword evidence="7" id="KW-1015">Disulfide bond</keyword>
<accession>A0A9X0CEY6</accession>
<dbReference type="PANTHER" id="PTHR12027">
    <property type="entry name" value="WNT RELATED"/>
    <property type="match status" value="1"/>
</dbReference>
<evidence type="ECO:0000256" key="7">
    <source>
        <dbReference type="ARBA" id="ARBA00023157"/>
    </source>
</evidence>
<dbReference type="AlphaFoldDB" id="A0A9X0CEY6"/>
<dbReference type="OrthoDB" id="5945655at2759"/>
<keyword evidence="6 8" id="KW-0879">Wnt signaling pathway</keyword>
<evidence type="ECO:0000256" key="3">
    <source>
        <dbReference type="ARBA" id="ARBA00022473"/>
    </source>
</evidence>
<comment type="caution">
    <text evidence="10">The sequence shown here is derived from an EMBL/GenBank/DDBJ whole genome shotgun (WGS) entry which is preliminary data.</text>
</comment>
<dbReference type="Pfam" id="PF00110">
    <property type="entry name" value="wnt"/>
    <property type="match status" value="1"/>
</dbReference>
<reference evidence="10" key="1">
    <citation type="submission" date="2023-01" db="EMBL/GenBank/DDBJ databases">
        <title>Genome assembly of the deep-sea coral Lophelia pertusa.</title>
        <authorList>
            <person name="Herrera S."/>
            <person name="Cordes E."/>
        </authorList>
    </citation>
    <scope>NUCLEOTIDE SEQUENCE</scope>
    <source>
        <strain evidence="10">USNM1676648</strain>
        <tissue evidence="10">Polyp</tissue>
    </source>
</reference>
<evidence type="ECO:0000313" key="11">
    <source>
        <dbReference type="Proteomes" id="UP001163046"/>
    </source>
</evidence>
<evidence type="ECO:0000256" key="6">
    <source>
        <dbReference type="ARBA" id="ARBA00022687"/>
    </source>
</evidence>
<dbReference type="GO" id="GO:0045165">
    <property type="term" value="P:cell fate commitment"/>
    <property type="evidence" value="ECO:0007669"/>
    <property type="project" value="TreeGrafter"/>
</dbReference>
<keyword evidence="11" id="KW-1185">Reference proteome</keyword>
<comment type="subcellular location">
    <subcellularLocation>
        <location evidence="1 8">Secreted</location>
        <location evidence="1 8">Extracellular space</location>
        <location evidence="1 8">Extracellular matrix</location>
    </subcellularLocation>
</comment>
<dbReference type="InterPro" id="IPR005817">
    <property type="entry name" value="Wnt"/>
</dbReference>
<evidence type="ECO:0000256" key="1">
    <source>
        <dbReference type="ARBA" id="ARBA00004498"/>
    </source>
</evidence>